<dbReference type="Proteomes" id="UP001500064">
    <property type="component" value="Unassembled WGS sequence"/>
</dbReference>
<gene>
    <name evidence="2" type="ORF">GCM10009733_103270</name>
</gene>
<dbReference type="RefSeq" id="WP_346114582.1">
    <property type="nucleotide sequence ID" value="NZ_BAAAMU010000171.1"/>
</dbReference>
<evidence type="ECO:0000313" key="3">
    <source>
        <dbReference type="Proteomes" id="UP001500064"/>
    </source>
</evidence>
<evidence type="ECO:0000313" key="2">
    <source>
        <dbReference type="EMBL" id="GAA1690413.1"/>
    </source>
</evidence>
<protein>
    <submittedName>
        <fullName evidence="2">Uncharacterized protein</fullName>
    </submittedName>
</protein>
<feature type="compositionally biased region" description="Polar residues" evidence="1">
    <location>
        <begin position="1"/>
        <end position="10"/>
    </location>
</feature>
<name>A0ABN2HMT4_9ACTN</name>
<dbReference type="EMBL" id="BAAAMU010000171">
    <property type="protein sequence ID" value="GAA1690413.1"/>
    <property type="molecule type" value="Genomic_DNA"/>
</dbReference>
<feature type="compositionally biased region" description="Basic and acidic residues" evidence="1">
    <location>
        <begin position="17"/>
        <end position="27"/>
    </location>
</feature>
<organism evidence="2 3">
    <name type="scientific">Nonomuraea maheshkhaliensis</name>
    <dbReference type="NCBI Taxonomy" id="419590"/>
    <lineage>
        <taxon>Bacteria</taxon>
        <taxon>Bacillati</taxon>
        <taxon>Actinomycetota</taxon>
        <taxon>Actinomycetes</taxon>
        <taxon>Streptosporangiales</taxon>
        <taxon>Streptosporangiaceae</taxon>
        <taxon>Nonomuraea</taxon>
    </lineage>
</organism>
<keyword evidence="3" id="KW-1185">Reference proteome</keyword>
<feature type="region of interest" description="Disordered" evidence="1">
    <location>
        <begin position="1"/>
        <end position="37"/>
    </location>
</feature>
<sequence length="115" mass="12928">MNPLNSNTPGFWSPERLAQRAETERLRKMQQQEAQQQDWMSTVGATLISIINSYTNNVRPAHTHDVEKDFLENYPGSSPADFRAALEALKAAGRVYEVLGREQLMGGRSTSLHVL</sequence>
<reference evidence="2 3" key="1">
    <citation type="journal article" date="2019" name="Int. J. Syst. Evol. Microbiol.">
        <title>The Global Catalogue of Microorganisms (GCM) 10K type strain sequencing project: providing services to taxonomists for standard genome sequencing and annotation.</title>
        <authorList>
            <consortium name="The Broad Institute Genomics Platform"/>
            <consortium name="The Broad Institute Genome Sequencing Center for Infectious Disease"/>
            <person name="Wu L."/>
            <person name="Ma J."/>
        </authorList>
    </citation>
    <scope>NUCLEOTIDE SEQUENCE [LARGE SCALE GENOMIC DNA]</scope>
    <source>
        <strain evidence="2 3">JCM 13929</strain>
    </source>
</reference>
<evidence type="ECO:0000256" key="1">
    <source>
        <dbReference type="SAM" id="MobiDB-lite"/>
    </source>
</evidence>
<accession>A0ABN2HMT4</accession>
<comment type="caution">
    <text evidence="2">The sequence shown here is derived from an EMBL/GenBank/DDBJ whole genome shotgun (WGS) entry which is preliminary data.</text>
</comment>
<proteinExistence type="predicted"/>